<dbReference type="RefSeq" id="WP_265767381.1">
    <property type="nucleotide sequence ID" value="NZ_JAGGJA010000014.1"/>
</dbReference>
<accession>A0ABT3PRV5</accession>
<evidence type="ECO:0000313" key="2">
    <source>
        <dbReference type="Proteomes" id="UP001207918"/>
    </source>
</evidence>
<gene>
    <name evidence="1" type="ORF">J6I44_17160</name>
</gene>
<organism evidence="1 2">
    <name type="scientific">Fodinibius salsisoli</name>
    <dbReference type="NCBI Taxonomy" id="2820877"/>
    <lineage>
        <taxon>Bacteria</taxon>
        <taxon>Pseudomonadati</taxon>
        <taxon>Balneolota</taxon>
        <taxon>Balneolia</taxon>
        <taxon>Balneolales</taxon>
        <taxon>Balneolaceae</taxon>
        <taxon>Fodinibius</taxon>
    </lineage>
</organism>
<name>A0ABT3PRV5_9BACT</name>
<comment type="caution">
    <text evidence="1">The sequence shown here is derived from an EMBL/GenBank/DDBJ whole genome shotgun (WGS) entry which is preliminary data.</text>
</comment>
<dbReference type="EMBL" id="JAGGJA010000014">
    <property type="protein sequence ID" value="MCW9708594.1"/>
    <property type="molecule type" value="Genomic_DNA"/>
</dbReference>
<dbReference type="Proteomes" id="UP001207918">
    <property type="component" value="Unassembled WGS sequence"/>
</dbReference>
<keyword evidence="2" id="KW-1185">Reference proteome</keyword>
<protein>
    <submittedName>
        <fullName evidence="1">DUF2007 domain-containing protein</fullName>
    </submittedName>
</protein>
<sequence length="91" mass="10574">MFDNLKPNEIEDWICIFERGTEYEVEAAKNYLSNMDIPSQILSKRDSAFSLNIGDTALVYLYVPKEYEQQAREAMEELDLPAESDSDKEEE</sequence>
<proteinExistence type="predicted"/>
<evidence type="ECO:0000313" key="1">
    <source>
        <dbReference type="EMBL" id="MCW9708594.1"/>
    </source>
</evidence>
<reference evidence="1 2" key="1">
    <citation type="submission" date="2021-03" db="EMBL/GenBank/DDBJ databases">
        <title>Aliifodinibius sp. nov., a new bacterium isolated from saline soil.</title>
        <authorList>
            <person name="Galisteo C."/>
            <person name="De La Haba R."/>
            <person name="Sanchez-Porro C."/>
            <person name="Ventosa A."/>
        </authorList>
    </citation>
    <scope>NUCLEOTIDE SEQUENCE [LARGE SCALE GENOMIC DNA]</scope>
    <source>
        <strain evidence="1 2">1BSP15-2V2</strain>
    </source>
</reference>